<dbReference type="InterPro" id="IPR045004">
    <property type="entry name" value="ECH_dom"/>
</dbReference>
<evidence type="ECO:0000256" key="1">
    <source>
        <dbReference type="ARBA" id="ARBA00001709"/>
    </source>
</evidence>
<dbReference type="PANTHER" id="PTHR43176:SF3">
    <property type="entry name" value="3-HYDROXYISOBUTYRYL-COA HYDROLASE, MITOCHONDRIAL"/>
    <property type="match status" value="1"/>
</dbReference>
<dbReference type="InterPro" id="IPR032259">
    <property type="entry name" value="HIBYL-CoA-H"/>
</dbReference>
<evidence type="ECO:0000313" key="5">
    <source>
        <dbReference type="EMBL" id="GAA4907737.1"/>
    </source>
</evidence>
<dbReference type="CDD" id="cd06558">
    <property type="entry name" value="crotonase-like"/>
    <property type="match status" value="1"/>
</dbReference>
<evidence type="ECO:0000313" key="6">
    <source>
        <dbReference type="Proteomes" id="UP001501521"/>
    </source>
</evidence>
<evidence type="ECO:0000256" key="2">
    <source>
        <dbReference type="ARBA" id="ARBA00011915"/>
    </source>
</evidence>
<dbReference type="SUPFAM" id="SSF52096">
    <property type="entry name" value="ClpP/crotonase"/>
    <property type="match status" value="1"/>
</dbReference>
<keyword evidence="6" id="KW-1185">Reference proteome</keyword>
<comment type="caution">
    <text evidence="5">The sequence shown here is derived from an EMBL/GenBank/DDBJ whole genome shotgun (WGS) entry which is preliminary data.</text>
</comment>
<dbReference type="Gene3D" id="3.90.226.10">
    <property type="entry name" value="2-enoyl-CoA Hydratase, Chain A, domain 1"/>
    <property type="match status" value="1"/>
</dbReference>
<proteinExistence type="predicted"/>
<protein>
    <recommendedName>
        <fullName evidence="2">3-hydroxyisobutyryl-CoA hydrolase</fullName>
        <ecNumber evidence="2">3.1.2.4</ecNumber>
    </recommendedName>
</protein>
<organism evidence="5 6">
    <name type="scientific">Tessaracoccus lubricantis</name>
    <dbReference type="NCBI Taxonomy" id="545543"/>
    <lineage>
        <taxon>Bacteria</taxon>
        <taxon>Bacillati</taxon>
        <taxon>Actinomycetota</taxon>
        <taxon>Actinomycetes</taxon>
        <taxon>Propionibacteriales</taxon>
        <taxon>Propionibacteriaceae</taxon>
        <taxon>Tessaracoccus</taxon>
    </lineage>
</organism>
<reference evidence="6" key="1">
    <citation type="journal article" date="2019" name="Int. J. Syst. Evol. Microbiol.">
        <title>The Global Catalogue of Microorganisms (GCM) 10K type strain sequencing project: providing services to taxonomists for standard genome sequencing and annotation.</title>
        <authorList>
            <consortium name="The Broad Institute Genomics Platform"/>
            <consortium name="The Broad Institute Genome Sequencing Center for Infectious Disease"/>
            <person name="Wu L."/>
            <person name="Ma J."/>
        </authorList>
    </citation>
    <scope>NUCLEOTIDE SEQUENCE [LARGE SCALE GENOMIC DNA]</scope>
    <source>
        <strain evidence="6">JCM 19125</strain>
    </source>
</reference>
<accession>A0ABP9FN10</accession>
<dbReference type="Pfam" id="PF16113">
    <property type="entry name" value="ECH_2"/>
    <property type="match status" value="2"/>
</dbReference>
<evidence type="ECO:0000259" key="4">
    <source>
        <dbReference type="Pfam" id="PF16113"/>
    </source>
</evidence>
<evidence type="ECO:0000256" key="3">
    <source>
        <dbReference type="ARBA" id="ARBA00022801"/>
    </source>
</evidence>
<dbReference type="EMBL" id="BAABLV010000043">
    <property type="protein sequence ID" value="GAA4907737.1"/>
    <property type="molecule type" value="Genomic_DNA"/>
</dbReference>
<keyword evidence="3" id="KW-0378">Hydrolase</keyword>
<comment type="catalytic activity">
    <reaction evidence="1">
        <text>3-hydroxy-2-methylpropanoyl-CoA + H2O = 3-hydroxy-2-methylpropanoate + CoA + H(+)</text>
        <dbReference type="Rhea" id="RHEA:20888"/>
        <dbReference type="ChEBI" id="CHEBI:11805"/>
        <dbReference type="ChEBI" id="CHEBI:15377"/>
        <dbReference type="ChEBI" id="CHEBI:15378"/>
        <dbReference type="ChEBI" id="CHEBI:57287"/>
        <dbReference type="ChEBI" id="CHEBI:57340"/>
        <dbReference type="EC" id="3.1.2.4"/>
    </reaction>
</comment>
<sequence length="311" mass="33768">MSDFILTDVTDGIARITLNRPKAINALTHDMMTAMYDALTQWRHDENVTAVEIAGAGDRGFCAGADVRALATVVADDGPYLAFLETEYALDMLIANYPKPVTSFMRGITMGGGLGLGGHADRRIVYADTVMAMPETKIGFFPDVGIMMQLARAGAVGRHIALTSATFTGGDALLLNLADESADGPLPAPLFDATWIQECYESDDPVEIARALEAHPDEAAQQAGRELRARSPFAVHVALRALNRAGRLGLSEVLDQDLRLADSVLPVDFIEGVRALLVDKDNNPQWRWKTLEEVPQEAVDAVFAYRSSWHA</sequence>
<feature type="domain" description="Enoyl-CoA hydratase/isomerase" evidence="4">
    <location>
        <begin position="14"/>
        <end position="180"/>
    </location>
</feature>
<feature type="domain" description="Enoyl-CoA hydratase/isomerase" evidence="4">
    <location>
        <begin position="192"/>
        <end position="303"/>
    </location>
</feature>
<dbReference type="Proteomes" id="UP001501521">
    <property type="component" value="Unassembled WGS sequence"/>
</dbReference>
<name>A0ABP9FN10_9ACTN</name>
<dbReference type="RefSeq" id="WP_345584142.1">
    <property type="nucleotide sequence ID" value="NZ_BAABLV010000043.1"/>
</dbReference>
<gene>
    <name evidence="5" type="ORF">GCM10025789_29020</name>
</gene>
<dbReference type="PANTHER" id="PTHR43176">
    <property type="entry name" value="3-HYDROXYISOBUTYRYL-COA HYDROLASE-RELATED"/>
    <property type="match status" value="1"/>
</dbReference>
<dbReference type="EC" id="3.1.2.4" evidence="2"/>
<dbReference type="InterPro" id="IPR029045">
    <property type="entry name" value="ClpP/crotonase-like_dom_sf"/>
</dbReference>